<gene>
    <name evidence="2" type="primary">ORF182617</name>
</gene>
<proteinExistence type="predicted"/>
<feature type="compositionally biased region" description="Low complexity" evidence="1">
    <location>
        <begin position="47"/>
        <end position="68"/>
    </location>
</feature>
<sequence>SLTQPVFSMNQPLESGNMNITNFPTAPASSSNFSMQSSNVFGTFSAITSSGSGTSGTPFGTSSSASTGVRKRDANGAISGNTLFGKQDAKGLAQLGSTTAFSATSPPFSLKQNVPLMTS</sequence>
<protein>
    <submittedName>
        <fullName evidence="2">Uncharacterized protein</fullName>
    </submittedName>
</protein>
<organism evidence="2">
    <name type="scientific">Arion vulgaris</name>
    <dbReference type="NCBI Taxonomy" id="1028688"/>
    <lineage>
        <taxon>Eukaryota</taxon>
        <taxon>Metazoa</taxon>
        <taxon>Spiralia</taxon>
        <taxon>Lophotrochozoa</taxon>
        <taxon>Mollusca</taxon>
        <taxon>Gastropoda</taxon>
        <taxon>Heterobranchia</taxon>
        <taxon>Euthyneura</taxon>
        <taxon>Panpulmonata</taxon>
        <taxon>Eupulmonata</taxon>
        <taxon>Stylommatophora</taxon>
        <taxon>Helicina</taxon>
        <taxon>Arionoidea</taxon>
        <taxon>Arionidae</taxon>
        <taxon>Arion</taxon>
    </lineage>
</organism>
<name>A0A0B7BDI9_9EUPU</name>
<feature type="non-terminal residue" evidence="2">
    <location>
        <position position="119"/>
    </location>
</feature>
<evidence type="ECO:0000256" key="1">
    <source>
        <dbReference type="SAM" id="MobiDB-lite"/>
    </source>
</evidence>
<evidence type="ECO:0000313" key="2">
    <source>
        <dbReference type="EMBL" id="CEK91374.1"/>
    </source>
</evidence>
<feature type="non-terminal residue" evidence="2">
    <location>
        <position position="1"/>
    </location>
</feature>
<dbReference type="AlphaFoldDB" id="A0A0B7BDI9"/>
<feature type="region of interest" description="Disordered" evidence="1">
    <location>
        <begin position="99"/>
        <end position="119"/>
    </location>
</feature>
<feature type="compositionally biased region" description="Polar residues" evidence="1">
    <location>
        <begin position="1"/>
        <end position="28"/>
    </location>
</feature>
<feature type="region of interest" description="Disordered" evidence="1">
    <location>
        <begin position="47"/>
        <end position="83"/>
    </location>
</feature>
<accession>A0A0B7BDI9</accession>
<feature type="region of interest" description="Disordered" evidence="1">
    <location>
        <begin position="1"/>
        <end position="31"/>
    </location>
</feature>
<dbReference type="EMBL" id="HACG01044509">
    <property type="protein sequence ID" value="CEK91374.1"/>
    <property type="molecule type" value="Transcribed_RNA"/>
</dbReference>
<reference evidence="2" key="1">
    <citation type="submission" date="2014-12" db="EMBL/GenBank/DDBJ databases">
        <title>Insight into the proteome of Arion vulgaris.</title>
        <authorList>
            <person name="Aradska J."/>
            <person name="Bulat T."/>
            <person name="Smidak R."/>
            <person name="Sarate P."/>
            <person name="Gangsoo J."/>
            <person name="Sialana F."/>
            <person name="Bilban M."/>
            <person name="Lubec G."/>
        </authorList>
    </citation>
    <scope>NUCLEOTIDE SEQUENCE</scope>
    <source>
        <tissue evidence="2">Skin</tissue>
    </source>
</reference>